<gene>
    <name evidence="3" type="ORF">g.39937</name>
    <name evidence="2" type="ORF">g.39938</name>
</gene>
<reference evidence="2" key="1">
    <citation type="submission" date="2015-11" db="EMBL/GenBank/DDBJ databases">
        <title>De novo transcriptome assembly of four potential Pierce s Disease insect vectors from Arizona vineyards.</title>
        <authorList>
            <person name="Tassone E.E."/>
        </authorList>
    </citation>
    <scope>NUCLEOTIDE SEQUENCE</scope>
</reference>
<name>A0A1B6IN85_9HEMI</name>
<dbReference type="EMBL" id="GECU01019336">
    <property type="protein sequence ID" value="JAS88370.1"/>
    <property type="molecule type" value="Transcribed_RNA"/>
</dbReference>
<accession>A0A1B6IN85</accession>
<keyword evidence="1" id="KW-1133">Transmembrane helix</keyword>
<dbReference type="AlphaFoldDB" id="A0A1B6IN85"/>
<dbReference type="EMBL" id="GECU01005437">
    <property type="protein sequence ID" value="JAT02270.1"/>
    <property type="molecule type" value="Transcribed_RNA"/>
</dbReference>
<protein>
    <submittedName>
        <fullName evidence="2">Uncharacterized protein</fullName>
    </submittedName>
</protein>
<proteinExistence type="predicted"/>
<feature type="transmembrane region" description="Helical" evidence="1">
    <location>
        <begin position="75"/>
        <end position="98"/>
    </location>
</feature>
<sequence length="122" mass="13837">QKSSLQCAHYHFIATFVISLLSKTTAGMLCRQEELGVKITINCTSKIAPYCCVLNGRMSCCSDDQYNAEKNGPGMFITISMAVFVALLVLGVATWCWFNHKKRFKKTIQNKEKNYNVNILRF</sequence>
<keyword evidence="1" id="KW-0472">Membrane</keyword>
<organism evidence="2">
    <name type="scientific">Homalodisca liturata</name>
    <dbReference type="NCBI Taxonomy" id="320908"/>
    <lineage>
        <taxon>Eukaryota</taxon>
        <taxon>Metazoa</taxon>
        <taxon>Ecdysozoa</taxon>
        <taxon>Arthropoda</taxon>
        <taxon>Hexapoda</taxon>
        <taxon>Insecta</taxon>
        <taxon>Pterygota</taxon>
        <taxon>Neoptera</taxon>
        <taxon>Paraneoptera</taxon>
        <taxon>Hemiptera</taxon>
        <taxon>Auchenorrhyncha</taxon>
        <taxon>Membracoidea</taxon>
        <taxon>Cicadellidae</taxon>
        <taxon>Cicadellinae</taxon>
        <taxon>Proconiini</taxon>
        <taxon>Homalodisca</taxon>
    </lineage>
</organism>
<keyword evidence="1" id="KW-0812">Transmembrane</keyword>
<evidence type="ECO:0000313" key="2">
    <source>
        <dbReference type="EMBL" id="JAS88370.1"/>
    </source>
</evidence>
<evidence type="ECO:0000256" key="1">
    <source>
        <dbReference type="SAM" id="Phobius"/>
    </source>
</evidence>
<feature type="non-terminal residue" evidence="2">
    <location>
        <position position="1"/>
    </location>
</feature>
<evidence type="ECO:0000313" key="3">
    <source>
        <dbReference type="EMBL" id="JAT02270.1"/>
    </source>
</evidence>